<accession>A0A317NYZ6</accession>
<evidence type="ECO:0000313" key="2">
    <source>
        <dbReference type="Proteomes" id="UP000246410"/>
    </source>
</evidence>
<organism evidence="1 2">
    <name type="scientific">Nocardia neocaledoniensis</name>
    <dbReference type="NCBI Taxonomy" id="236511"/>
    <lineage>
        <taxon>Bacteria</taxon>
        <taxon>Bacillati</taxon>
        <taxon>Actinomycetota</taxon>
        <taxon>Actinomycetes</taxon>
        <taxon>Mycobacteriales</taxon>
        <taxon>Nocardiaceae</taxon>
        <taxon>Nocardia</taxon>
    </lineage>
</organism>
<dbReference type="AlphaFoldDB" id="A0A317NYZ6"/>
<comment type="caution">
    <text evidence="1">The sequence shown here is derived from an EMBL/GenBank/DDBJ whole genome shotgun (WGS) entry which is preliminary data.</text>
</comment>
<name>A0A317NYZ6_9NOCA</name>
<proteinExistence type="predicted"/>
<dbReference type="EMBL" id="QGTL01000002">
    <property type="protein sequence ID" value="PWV79158.1"/>
    <property type="molecule type" value="Genomic_DNA"/>
</dbReference>
<gene>
    <name evidence="1" type="ORF">DFR69_102220</name>
</gene>
<reference evidence="1 2" key="1">
    <citation type="submission" date="2018-05" db="EMBL/GenBank/DDBJ databases">
        <title>Genomic Encyclopedia of Type Strains, Phase IV (KMG-IV): sequencing the most valuable type-strain genomes for metagenomic binning, comparative biology and taxonomic classification.</title>
        <authorList>
            <person name="Goeker M."/>
        </authorList>
    </citation>
    <scope>NUCLEOTIDE SEQUENCE [LARGE SCALE GENOMIC DNA]</scope>
    <source>
        <strain evidence="1 2">DSM 44717</strain>
    </source>
</reference>
<evidence type="ECO:0000313" key="1">
    <source>
        <dbReference type="EMBL" id="PWV79158.1"/>
    </source>
</evidence>
<keyword evidence="2" id="KW-1185">Reference proteome</keyword>
<sequence length="280" mass="31044">MIIRPIDESKPFKDATHLLIQGGPYATENEAIRAGKSWRRQLLMACSDRSIGIDIGDEAELRPLRIPLSQREFSPDDIVILKQRHGLQVYPVPADDATFGFSAFTADLAVGRSSEGLLTAIREVGPRASQMSARQTLALSLLHASRFAENPETKYVLLVTAVEALIKRADQSKVVRELLTSFQDAVRDSDLSDEERTEVVGHLSRGKVETIGAAGRRLAAKLGDNIYGGVDPSTYFGNVYKIRSNIVHGNMSRPDHEQLRSEYGELHRFVVELLHKIIVS</sequence>
<dbReference type="Proteomes" id="UP000246410">
    <property type="component" value="Unassembled WGS sequence"/>
</dbReference>
<protein>
    <submittedName>
        <fullName evidence="1">Uncharacterized protein</fullName>
    </submittedName>
</protein>